<keyword evidence="3" id="KW-1185">Reference proteome</keyword>
<evidence type="ECO:0000313" key="3">
    <source>
        <dbReference type="Proteomes" id="UP000323537"/>
    </source>
</evidence>
<dbReference type="EMBL" id="FOPZ01000016">
    <property type="protein sequence ID" value="SFH66965.1"/>
    <property type="molecule type" value="Genomic_DNA"/>
</dbReference>
<dbReference type="AlphaFoldDB" id="A0A1I3BXC6"/>
<feature type="domain" description="DUF8110" evidence="1">
    <location>
        <begin position="1"/>
        <end position="89"/>
    </location>
</feature>
<reference evidence="2 3" key="1">
    <citation type="submission" date="2016-10" db="EMBL/GenBank/DDBJ databases">
        <authorList>
            <person name="Varghese N."/>
            <person name="Submissions S."/>
        </authorList>
    </citation>
    <scope>NUCLEOTIDE SEQUENCE [LARGE SCALE GENOMIC DNA]</scope>
    <source>
        <strain evidence="2 3">CGMCC 1.6377</strain>
    </source>
</reference>
<gene>
    <name evidence="2" type="ORF">SAMN04488066_11641</name>
</gene>
<dbReference type="OrthoDB" id="314927at2157"/>
<evidence type="ECO:0000259" key="1">
    <source>
        <dbReference type="Pfam" id="PF26415"/>
    </source>
</evidence>
<sequence>MTETLADEYPEATPYIQQAVDEHGEDWVLENYYQQLYSLGRLMEMPEKDELPFYDDDENDTMTEAERVEMYQAWAEYRENLRTGTKPDE</sequence>
<name>A0A1I3BXC6_9EURY</name>
<dbReference type="Proteomes" id="UP000323537">
    <property type="component" value="Unassembled WGS sequence"/>
</dbReference>
<evidence type="ECO:0000313" key="2">
    <source>
        <dbReference type="EMBL" id="SFH66965.1"/>
    </source>
</evidence>
<protein>
    <recommendedName>
        <fullName evidence="1">DUF8110 domain-containing protein</fullName>
    </recommendedName>
</protein>
<dbReference type="RefSeq" id="WP_149785091.1">
    <property type="nucleotide sequence ID" value="NZ_BAAADP010000001.1"/>
</dbReference>
<dbReference type="InterPro" id="IPR058423">
    <property type="entry name" value="DUF8110"/>
</dbReference>
<accession>A0A1I3BXC6</accession>
<proteinExistence type="predicted"/>
<organism evidence="2 3">
    <name type="scientific">Halorubrum aquaticum</name>
    <dbReference type="NCBI Taxonomy" id="387340"/>
    <lineage>
        <taxon>Archaea</taxon>
        <taxon>Methanobacteriati</taxon>
        <taxon>Methanobacteriota</taxon>
        <taxon>Stenosarchaea group</taxon>
        <taxon>Halobacteria</taxon>
        <taxon>Halobacteriales</taxon>
        <taxon>Haloferacaceae</taxon>
        <taxon>Halorubrum</taxon>
    </lineage>
</organism>
<dbReference type="Pfam" id="PF26415">
    <property type="entry name" value="DUF8110"/>
    <property type="match status" value="1"/>
</dbReference>